<feature type="compositionally biased region" description="Acidic residues" evidence="5">
    <location>
        <begin position="286"/>
        <end position="304"/>
    </location>
</feature>
<feature type="compositionally biased region" description="Basic and acidic residues" evidence="5">
    <location>
        <begin position="845"/>
        <end position="867"/>
    </location>
</feature>
<dbReference type="Pfam" id="PF00270">
    <property type="entry name" value="DEAD"/>
    <property type="match status" value="1"/>
</dbReference>
<proteinExistence type="predicted"/>
<evidence type="ECO:0000313" key="8">
    <source>
        <dbReference type="Proteomes" id="UP001642484"/>
    </source>
</evidence>
<dbReference type="PANTHER" id="PTHR47959:SF1">
    <property type="entry name" value="ATP-DEPENDENT RNA HELICASE DBPA"/>
    <property type="match status" value="1"/>
</dbReference>
<keyword evidence="1" id="KW-0547">Nucleotide-binding</keyword>
<evidence type="ECO:0000256" key="1">
    <source>
        <dbReference type="ARBA" id="ARBA00022741"/>
    </source>
</evidence>
<sequence>MGNLSTCCGPPEEKKQELIKVPVRKGMEEEHEEAEEVLPKGFTISFLDQTGKEVDVTFTEQPLGFKLVKTQVPLTVSGILDEGCVKAKHLHVEAGWTIKAVNGMDLANNVDDALDQDAADALSGLVGWVEASCEWKLVVPTNAEATCTGAVKQATCPGRPVTCYKEQEPDAYPFDKSSNVYLAVAATFFQKYGLYLIGLSLILLGSLVCWLDQRNSGEDPEIEERLRRFQEEAEAQVLRSLASVHARGEQRDAEGETSLNLQQRGDEPDDQSGDCRDHSHAAEATSDADVEEASEADEDEEVFDAESTALDRRLSGAELRLFREERGITVESLRGGDPSAKETPPVLGFDALHRCGVDAALACRARGCAGGRGATTAVQAECWGQLLRLRFGGAECLPPPESATALLAAAPAAAAQLAAAERQPLPEEDLEDPPLPFDSACSRCEVREDRDLVAIAPTGSGKTLAYLLPLLADGLCKALCPPAVGLDAIFRRFQGLYPRSFEAGRGSNDTIMERLSKAFAARKTAEVTKVIKQVAKKAAEGDKDKALREKWSKLLEDLDAEGRLRPSGLVLAPSRELAQQVGQVARDLGCAAKVILGGVDHERQREQLKNERPSLLVATPGRLRALCGQLSASAAARAQSEGRQEKHPQALLSLGVVLRLVLDEGDRLIDEGFEEDIMALASCCYRRRLTLLFSATWGAQTELLSVLLQDALKITVAGIPPVISQEVELIAKASRFRRLKDLLREFGDAKVLVFVLFKREAKSLAKMLQNEGIQSWPLEGNMSQASRSFAMQAFREAKTSAAAQSPSRRWPTSNAELALSAMEDETDGWGDFEEIDFAEADDPPSELKDETPEAEDVTKPKDAEKSATSKPSGWGSLMNFGQALLAEASHALTTEPEPDSPDDKLQTDLAALLQHYHHVLEDIYRQHNPERVSDIQKLIDRYREQAEKVEDFGAFKAHCEEKLESFHQAVCKKYGVEVAAPTPAHPSPDEPIRAASAPPIRAAIVAIYETHNPAKLSHVDELLQKFKGKESTLYKSICEKYGVEPDPAWLEDEPKAEPTTSLGGLFGGAFNAARSLGGATALQSLQTAAEGLHTLREKVERSFDEALADRGDALAEPGEASGGTKDGEEEAGPPDTEATVQEKKDSSGEVHAEQNTEAQERLEQERLEQEQQEAERQEQERMLKEKEEAERLQREREEQERLEQERLEQERLLKETEEAEEEPNPFEATSNTEDSPSTQQQEGEGSEASPSQSPAAEGNKALELLAEYEVRVKEVYQKHNPDALSDPHLDQILSKYREQILSRPQDANNPQVLERYRERLESLYKAISARYVDEGKDLKAMYIEQITAIYREHNPTKLAEVDKLFEKYAEQLPVLYQSICQKYDVKPLPELVENDSTVAHRAPAEESKSLWGASFLTSGLQTLKTLHGAAEGIREHMEKSFEEAIRSEEDISAMQMVQGLGQAAEKGAQKAEMKSAKEVVSRLEVSTALPTSSGDPESAVEGASNEKSTTAAKVVISSENMQEFEALQLEKEKLTKENRNLKAEKDNLIMEGTKMSRRVQSVEERMKAMSSELRRAEQQTAEAERRNETLSGQLARMTSRAEKAEAQCGELKGEARKTLAELERAKQQLQGEKRQMQADHQALQMKTRESTEKERRMEERIQCLGCPFFLRSAGVFGRLWARVRYERGSWSGWPCGCEAQRKHRVRRKEQINWPLVERSPFDTS</sequence>
<gene>
    <name evidence="7" type="ORF">CCMP2556_LOCUS29787</name>
</gene>
<evidence type="ECO:0000313" key="7">
    <source>
        <dbReference type="EMBL" id="CAK9060540.1"/>
    </source>
</evidence>
<dbReference type="Proteomes" id="UP001642484">
    <property type="component" value="Unassembled WGS sequence"/>
</dbReference>
<dbReference type="Gene3D" id="3.40.50.300">
    <property type="entry name" value="P-loop containing nucleotide triphosphate hydrolases"/>
    <property type="match status" value="2"/>
</dbReference>
<dbReference type="Gene3D" id="1.10.287.1490">
    <property type="match status" value="1"/>
</dbReference>
<evidence type="ECO:0000256" key="2">
    <source>
        <dbReference type="ARBA" id="ARBA00022801"/>
    </source>
</evidence>
<evidence type="ECO:0000256" key="4">
    <source>
        <dbReference type="ARBA" id="ARBA00022840"/>
    </source>
</evidence>
<keyword evidence="4" id="KW-0067">ATP-binding</keyword>
<dbReference type="InterPro" id="IPR027417">
    <property type="entry name" value="P-loop_NTPase"/>
</dbReference>
<evidence type="ECO:0000259" key="6">
    <source>
        <dbReference type="PROSITE" id="PS51192"/>
    </source>
</evidence>
<feature type="region of interest" description="Disordered" evidence="5">
    <location>
        <begin position="1486"/>
        <end position="1506"/>
    </location>
</feature>
<protein>
    <recommendedName>
        <fullName evidence="6">Helicase ATP-binding domain-containing protein</fullName>
    </recommendedName>
</protein>
<evidence type="ECO:0000256" key="3">
    <source>
        <dbReference type="ARBA" id="ARBA00022806"/>
    </source>
</evidence>
<dbReference type="SMART" id="SM00487">
    <property type="entry name" value="DEXDc"/>
    <property type="match status" value="1"/>
</dbReference>
<organism evidence="7 8">
    <name type="scientific">Durusdinium trenchii</name>
    <dbReference type="NCBI Taxonomy" id="1381693"/>
    <lineage>
        <taxon>Eukaryota</taxon>
        <taxon>Sar</taxon>
        <taxon>Alveolata</taxon>
        <taxon>Dinophyceae</taxon>
        <taxon>Suessiales</taxon>
        <taxon>Symbiodiniaceae</taxon>
        <taxon>Durusdinium</taxon>
    </lineage>
</organism>
<dbReference type="EMBL" id="CAXAMN010021529">
    <property type="protein sequence ID" value="CAK9060540.1"/>
    <property type="molecule type" value="Genomic_DNA"/>
</dbReference>
<keyword evidence="2" id="KW-0378">Hydrolase</keyword>
<reference evidence="7 8" key="1">
    <citation type="submission" date="2024-02" db="EMBL/GenBank/DDBJ databases">
        <authorList>
            <person name="Chen Y."/>
            <person name="Shah S."/>
            <person name="Dougan E. K."/>
            <person name="Thang M."/>
            <person name="Chan C."/>
        </authorList>
    </citation>
    <scope>NUCLEOTIDE SEQUENCE [LARGE SCALE GENOMIC DNA]</scope>
</reference>
<feature type="region of interest" description="Disordered" evidence="5">
    <location>
        <begin position="1628"/>
        <end position="1653"/>
    </location>
</feature>
<feature type="compositionally biased region" description="Basic and acidic residues" evidence="5">
    <location>
        <begin position="1140"/>
        <end position="1216"/>
    </location>
</feature>
<feature type="domain" description="Helicase ATP-binding" evidence="6">
    <location>
        <begin position="443"/>
        <end position="715"/>
    </location>
</feature>
<dbReference type="PANTHER" id="PTHR47959">
    <property type="entry name" value="ATP-DEPENDENT RNA HELICASE RHLE-RELATED"/>
    <property type="match status" value="1"/>
</dbReference>
<dbReference type="InterPro" id="IPR011545">
    <property type="entry name" value="DEAD/DEAH_box_helicase_dom"/>
</dbReference>
<keyword evidence="3" id="KW-0347">Helicase</keyword>
<name>A0ABP0N9S2_9DINO</name>
<dbReference type="CDD" id="cd00268">
    <property type="entry name" value="DEADc"/>
    <property type="match status" value="1"/>
</dbReference>
<feature type="region of interest" description="Disordered" evidence="5">
    <location>
        <begin position="840"/>
        <end position="875"/>
    </location>
</feature>
<feature type="compositionally biased region" description="Low complexity" evidence="5">
    <location>
        <begin position="1235"/>
        <end position="1257"/>
    </location>
</feature>
<feature type="region of interest" description="Disordered" evidence="5">
    <location>
        <begin position="1111"/>
        <end position="1257"/>
    </location>
</feature>
<accession>A0ABP0N9S2</accession>
<dbReference type="InterPro" id="IPR014001">
    <property type="entry name" value="Helicase_ATP-bd"/>
</dbReference>
<keyword evidence="8" id="KW-1185">Reference proteome</keyword>
<evidence type="ECO:0000256" key="5">
    <source>
        <dbReference type="SAM" id="MobiDB-lite"/>
    </source>
</evidence>
<feature type="region of interest" description="Disordered" evidence="5">
    <location>
        <begin position="245"/>
        <end position="307"/>
    </location>
</feature>
<dbReference type="InterPro" id="IPR050079">
    <property type="entry name" value="DEAD_box_RNA_helicase"/>
</dbReference>
<dbReference type="InterPro" id="IPR044742">
    <property type="entry name" value="DEAD/DEAH_RhlB"/>
</dbReference>
<feature type="compositionally biased region" description="Basic and acidic residues" evidence="5">
    <location>
        <begin position="1628"/>
        <end position="1637"/>
    </location>
</feature>
<dbReference type="PROSITE" id="PS51192">
    <property type="entry name" value="HELICASE_ATP_BIND_1"/>
    <property type="match status" value="1"/>
</dbReference>
<dbReference type="SUPFAM" id="SSF52540">
    <property type="entry name" value="P-loop containing nucleoside triphosphate hydrolases"/>
    <property type="match status" value="1"/>
</dbReference>
<comment type="caution">
    <text evidence="7">The sequence shown here is derived from an EMBL/GenBank/DDBJ whole genome shotgun (WGS) entry which is preliminary data.</text>
</comment>